<dbReference type="InterPro" id="IPR023198">
    <property type="entry name" value="PGP-like_dom2"/>
</dbReference>
<gene>
    <name evidence="1" type="ORF">AB2B41_18760</name>
</gene>
<dbReference type="Proteomes" id="UP001556098">
    <property type="component" value="Unassembled WGS sequence"/>
</dbReference>
<dbReference type="Gene3D" id="3.40.50.1000">
    <property type="entry name" value="HAD superfamily/HAD-like"/>
    <property type="match status" value="1"/>
</dbReference>
<accession>A0ABV3RRN8</accession>
<evidence type="ECO:0000313" key="2">
    <source>
        <dbReference type="Proteomes" id="UP001556098"/>
    </source>
</evidence>
<dbReference type="SUPFAM" id="SSF56784">
    <property type="entry name" value="HAD-like"/>
    <property type="match status" value="1"/>
</dbReference>
<name>A0ABV3RRN8_9RHOB</name>
<dbReference type="NCBIfam" id="TIGR01509">
    <property type="entry name" value="HAD-SF-IA-v3"/>
    <property type="match status" value="1"/>
</dbReference>
<dbReference type="InterPro" id="IPR041492">
    <property type="entry name" value="HAD_2"/>
</dbReference>
<keyword evidence="1" id="KW-0378">Hydrolase</keyword>
<organism evidence="1 2">
    <name type="scientific">Sulfitobacter sediminis</name>
    <dbReference type="NCBI Taxonomy" id="3234186"/>
    <lineage>
        <taxon>Bacteria</taxon>
        <taxon>Pseudomonadati</taxon>
        <taxon>Pseudomonadota</taxon>
        <taxon>Alphaproteobacteria</taxon>
        <taxon>Rhodobacterales</taxon>
        <taxon>Roseobacteraceae</taxon>
        <taxon>Sulfitobacter</taxon>
    </lineage>
</organism>
<dbReference type="GO" id="GO:0016787">
    <property type="term" value="F:hydrolase activity"/>
    <property type="evidence" value="ECO:0007669"/>
    <property type="project" value="UniProtKB-KW"/>
</dbReference>
<reference evidence="1 2" key="1">
    <citation type="submission" date="2024-07" db="EMBL/GenBank/DDBJ databases">
        <title>Marimonas sp.nov., isolated from tidal-flat sediment.</title>
        <authorList>
            <person name="Jayan J.N."/>
            <person name="Lee S.S."/>
        </authorList>
    </citation>
    <scope>NUCLEOTIDE SEQUENCE [LARGE SCALE GENOMIC DNA]</scope>
    <source>
        <strain evidence="1 2">MJW-29</strain>
    </source>
</reference>
<dbReference type="InterPro" id="IPR044999">
    <property type="entry name" value="CbbY-like"/>
</dbReference>
<dbReference type="RefSeq" id="WP_367879355.1">
    <property type="nucleotide sequence ID" value="NZ_JBFNXX010000018.1"/>
</dbReference>
<evidence type="ECO:0000313" key="1">
    <source>
        <dbReference type="EMBL" id="MEW9921655.1"/>
    </source>
</evidence>
<protein>
    <submittedName>
        <fullName evidence="1">HAD family hydrolase</fullName>
    </submittedName>
</protein>
<dbReference type="InterPro" id="IPR036412">
    <property type="entry name" value="HAD-like_sf"/>
</dbReference>
<dbReference type="InterPro" id="IPR023214">
    <property type="entry name" value="HAD_sf"/>
</dbReference>
<dbReference type="EMBL" id="JBFNXX010000018">
    <property type="protein sequence ID" value="MEW9921655.1"/>
    <property type="molecule type" value="Genomic_DNA"/>
</dbReference>
<sequence>MNALLIGSIDVLVDTSELQRSAFNDAFHDAGLDWYLSRDEYRRMLAIPGGKRRIEAFAERAEERVDSAALHAHKTEIFRQMLRRGGLEIRVQIAQAMEEARRHGLKLGFVTGTDRAIVDALLDNLGGAEALGFDFVTTAADGCAAKPDPALYLHALKQLEIDASEAVAIEDYLPGIEAARAAGIACHAYPHENALAHDLGETPDMSELTLKRAA</sequence>
<dbReference type="Gene3D" id="1.10.150.240">
    <property type="entry name" value="Putative phosphatase, domain 2"/>
    <property type="match status" value="1"/>
</dbReference>
<dbReference type="InterPro" id="IPR006439">
    <property type="entry name" value="HAD-SF_hydro_IA"/>
</dbReference>
<dbReference type="Pfam" id="PF13419">
    <property type="entry name" value="HAD_2"/>
    <property type="match status" value="1"/>
</dbReference>
<keyword evidence="2" id="KW-1185">Reference proteome</keyword>
<comment type="caution">
    <text evidence="1">The sequence shown here is derived from an EMBL/GenBank/DDBJ whole genome shotgun (WGS) entry which is preliminary data.</text>
</comment>
<dbReference type="PANTHER" id="PTHR42896:SF2">
    <property type="entry name" value="CBBY-LIKE PROTEIN"/>
    <property type="match status" value="1"/>
</dbReference>
<proteinExistence type="predicted"/>
<dbReference type="PANTHER" id="PTHR42896">
    <property type="entry name" value="XYLULOSE-1,5-BISPHOSPHATE (XUBP) PHOSPHATASE"/>
    <property type="match status" value="1"/>
</dbReference>